<dbReference type="PANTHER" id="PTHR12466:SF8">
    <property type="entry name" value="PARAFIBROMIN"/>
    <property type="match status" value="1"/>
</dbReference>
<dbReference type="GO" id="GO:0016593">
    <property type="term" value="C:Cdc73/Paf1 complex"/>
    <property type="evidence" value="ECO:0007669"/>
    <property type="project" value="InterPro"/>
</dbReference>
<evidence type="ECO:0000256" key="3">
    <source>
        <dbReference type="ARBA" id="ARBA00023163"/>
    </source>
</evidence>
<dbReference type="OrthoDB" id="2186602at2759"/>
<gene>
    <name evidence="11" type="ORF">FWK35_00014437</name>
</gene>
<dbReference type="Proteomes" id="UP000478052">
    <property type="component" value="Unassembled WGS sequence"/>
</dbReference>
<evidence type="ECO:0000256" key="1">
    <source>
        <dbReference type="ARBA" id="ARBA00004123"/>
    </source>
</evidence>
<dbReference type="AlphaFoldDB" id="A0A6G0Z7H9"/>
<dbReference type="InterPro" id="IPR032041">
    <property type="entry name" value="Cdc73_N"/>
</dbReference>
<dbReference type="GO" id="GO:0000993">
    <property type="term" value="F:RNA polymerase II complex binding"/>
    <property type="evidence" value="ECO:0007669"/>
    <property type="project" value="TreeGrafter"/>
</dbReference>
<keyword evidence="3" id="KW-0804">Transcription</keyword>
<keyword evidence="4" id="KW-0539">Nucleus</keyword>
<organism evidence="11 12">
    <name type="scientific">Aphis craccivora</name>
    <name type="common">Cowpea aphid</name>
    <dbReference type="NCBI Taxonomy" id="307492"/>
    <lineage>
        <taxon>Eukaryota</taxon>
        <taxon>Metazoa</taxon>
        <taxon>Ecdysozoa</taxon>
        <taxon>Arthropoda</taxon>
        <taxon>Hexapoda</taxon>
        <taxon>Insecta</taxon>
        <taxon>Pterygota</taxon>
        <taxon>Neoptera</taxon>
        <taxon>Paraneoptera</taxon>
        <taxon>Hemiptera</taxon>
        <taxon>Sternorrhyncha</taxon>
        <taxon>Aphidomorpha</taxon>
        <taxon>Aphidoidea</taxon>
        <taxon>Aphididae</taxon>
        <taxon>Aphidini</taxon>
        <taxon>Aphis</taxon>
        <taxon>Aphis</taxon>
    </lineage>
</organism>
<accession>A0A6G0Z7H9</accession>
<evidence type="ECO:0000313" key="11">
    <source>
        <dbReference type="EMBL" id="KAF0766741.1"/>
    </source>
</evidence>
<reference evidence="11 12" key="1">
    <citation type="submission" date="2019-08" db="EMBL/GenBank/DDBJ databases">
        <title>Whole genome of Aphis craccivora.</title>
        <authorList>
            <person name="Voronova N.V."/>
            <person name="Shulinski R.S."/>
            <person name="Bandarenka Y.V."/>
            <person name="Zhorov D.G."/>
            <person name="Warner D."/>
        </authorList>
    </citation>
    <scope>NUCLEOTIDE SEQUENCE [LARGE SCALE GENOMIC DNA]</scope>
    <source>
        <strain evidence="11">180601</strain>
        <tissue evidence="11">Whole Body</tissue>
    </source>
</reference>
<name>A0A6G0Z7H9_APHCR</name>
<dbReference type="GO" id="GO:0006368">
    <property type="term" value="P:transcription elongation by RNA polymerase II"/>
    <property type="evidence" value="ECO:0007669"/>
    <property type="project" value="InterPro"/>
</dbReference>
<dbReference type="Pfam" id="PF05179">
    <property type="entry name" value="CDC73_C"/>
    <property type="match status" value="1"/>
</dbReference>
<evidence type="ECO:0000256" key="5">
    <source>
        <dbReference type="ARBA" id="ARBA00023306"/>
    </source>
</evidence>
<evidence type="ECO:0000256" key="7">
    <source>
        <dbReference type="ARBA" id="ARBA00080321"/>
    </source>
</evidence>
<dbReference type="InterPro" id="IPR007852">
    <property type="entry name" value="Cdc73/Parafibromin"/>
</dbReference>
<feature type="domain" description="Paf1 complex subunit Cdc73 N-terminal" evidence="10">
    <location>
        <begin position="1"/>
        <end position="293"/>
    </location>
</feature>
<feature type="region of interest" description="Disordered" evidence="8">
    <location>
        <begin position="252"/>
        <end position="284"/>
    </location>
</feature>
<dbReference type="InterPro" id="IPR031336">
    <property type="entry name" value="CDC73_C"/>
</dbReference>
<dbReference type="Gene3D" id="3.40.50.11990">
    <property type="entry name" value="RNA polymerase II accessory factor, Cdc73 C-terminal domain"/>
    <property type="match status" value="1"/>
</dbReference>
<dbReference type="GO" id="GO:0032968">
    <property type="term" value="P:positive regulation of transcription elongation by RNA polymerase II"/>
    <property type="evidence" value="ECO:0007669"/>
    <property type="project" value="TreeGrafter"/>
</dbReference>
<dbReference type="FunFam" id="3.40.50.11990:FF:000001">
    <property type="entry name" value="Cell division cycle 73"/>
    <property type="match status" value="1"/>
</dbReference>
<comment type="caution">
    <text evidence="11">The sequence shown here is derived from an EMBL/GenBank/DDBJ whole genome shotgun (WGS) entry which is preliminary data.</text>
</comment>
<dbReference type="GO" id="GO:0000122">
    <property type="term" value="P:negative regulation of transcription by RNA polymerase II"/>
    <property type="evidence" value="ECO:0007669"/>
    <property type="project" value="UniProtKB-ARBA"/>
</dbReference>
<evidence type="ECO:0000256" key="8">
    <source>
        <dbReference type="SAM" id="MobiDB-lite"/>
    </source>
</evidence>
<evidence type="ECO:0000313" key="12">
    <source>
        <dbReference type="Proteomes" id="UP000478052"/>
    </source>
</evidence>
<comment type="subcellular location">
    <subcellularLocation>
        <location evidence="1">Nucleus</location>
    </subcellularLocation>
</comment>
<evidence type="ECO:0000256" key="6">
    <source>
        <dbReference type="ARBA" id="ARBA00071106"/>
    </source>
</evidence>
<protein>
    <recommendedName>
        <fullName evidence="6">Parafibromin</fullName>
    </recommendedName>
    <alternativeName>
        <fullName evidence="7">Cell division cycle protein 73 homolog</fullName>
    </alternativeName>
</protein>
<evidence type="ECO:0000259" key="10">
    <source>
        <dbReference type="Pfam" id="PF16050"/>
    </source>
</evidence>
<proteinExistence type="inferred from homology"/>
<evidence type="ECO:0000256" key="4">
    <source>
        <dbReference type="ARBA" id="ARBA00023242"/>
    </source>
</evidence>
<dbReference type="EMBL" id="VUJU01001116">
    <property type="protein sequence ID" value="KAF0766741.1"/>
    <property type="molecule type" value="Genomic_DNA"/>
</dbReference>
<feature type="domain" description="Cell division control protein 73 C-terminal" evidence="9">
    <location>
        <begin position="399"/>
        <end position="552"/>
    </location>
</feature>
<comment type="similarity">
    <text evidence="2">Belongs to the CDC73 family.</text>
</comment>
<dbReference type="PANTHER" id="PTHR12466">
    <property type="entry name" value="CDC73 DOMAIN PROTEIN"/>
    <property type="match status" value="1"/>
</dbReference>
<sequence length="562" mass="64118">MADPLTFLRTYNINKKEIIIKDNHILFGDLSWSKNVNTNFLMYGSGKDGAPKEYYTLECLLFLLKNVTLTHPVYVRQAAAENIPVVRRPDRRELLAYLNGELSTSASIDRSAPLEIPTQVKRSAVEDVQESVAKKPRMEDTLQVQRVKQQLAARLDAPKESAVNVDNIKSLSEAMSVEKIAAIKAKRLAKKRTTIKGHDDIGLGPDLRVMLDFDVDITKDIIKRERKWRTRTTILQSNGKVFGKNIFAILQSQKNREDGRSRPSHSMSTTPRVAPPKPTVPQPTVYNRYDQERFIKSREDTEGFKIDTMGTYHGMTLKSVTEGTVPKKPVATVTPVQQSARPGPHFTESEILVKIVAPSKKWDIYMINHCNEKMILKGVEFLQVKAKLTASQQAKQRISRTPIIVIPAGQSSLISMHNAREILQDLKFVSTEEKKQNGSKRDNELLLQRRKDGGITVPYRVVDNPQRLTQGEWDRVVAVFVMGPAWQFKGWPWDGNPVEIFSKICAFHLKFDEMKLDTNVAKWAVNVLQISRTRRHLDRATLMVFWEKLDKHILKCKPSLRF</sequence>
<dbReference type="Pfam" id="PF16050">
    <property type="entry name" value="CDC73_N"/>
    <property type="match status" value="1"/>
</dbReference>
<evidence type="ECO:0000256" key="2">
    <source>
        <dbReference type="ARBA" id="ARBA00010427"/>
    </source>
</evidence>
<keyword evidence="12" id="KW-1185">Reference proteome</keyword>
<keyword evidence="5" id="KW-0131">Cell cycle</keyword>
<dbReference type="InterPro" id="IPR038103">
    <property type="entry name" value="CDC73_C_sf"/>
</dbReference>
<evidence type="ECO:0000259" key="9">
    <source>
        <dbReference type="Pfam" id="PF05179"/>
    </source>
</evidence>